<dbReference type="Proteomes" id="UP001056120">
    <property type="component" value="Linkage Group LG25"/>
</dbReference>
<comment type="caution">
    <text evidence="1">The sequence shown here is derived from an EMBL/GenBank/DDBJ whole genome shotgun (WGS) entry which is preliminary data.</text>
</comment>
<reference evidence="1 2" key="2">
    <citation type="journal article" date="2022" name="Mol. Ecol. Resour.">
        <title>The genomes of chicory, endive, great burdock and yacon provide insights into Asteraceae paleo-polyploidization history and plant inulin production.</title>
        <authorList>
            <person name="Fan W."/>
            <person name="Wang S."/>
            <person name="Wang H."/>
            <person name="Wang A."/>
            <person name="Jiang F."/>
            <person name="Liu H."/>
            <person name="Zhao H."/>
            <person name="Xu D."/>
            <person name="Zhang Y."/>
        </authorList>
    </citation>
    <scope>NUCLEOTIDE SEQUENCE [LARGE SCALE GENOMIC DNA]</scope>
    <source>
        <strain evidence="2">cv. Yunnan</strain>
        <tissue evidence="1">Leaves</tissue>
    </source>
</reference>
<keyword evidence="2" id="KW-1185">Reference proteome</keyword>
<name>A0ACB9A4W7_9ASTR</name>
<gene>
    <name evidence="1" type="ORF">L1987_75497</name>
</gene>
<organism evidence="1 2">
    <name type="scientific">Smallanthus sonchifolius</name>
    <dbReference type="NCBI Taxonomy" id="185202"/>
    <lineage>
        <taxon>Eukaryota</taxon>
        <taxon>Viridiplantae</taxon>
        <taxon>Streptophyta</taxon>
        <taxon>Embryophyta</taxon>
        <taxon>Tracheophyta</taxon>
        <taxon>Spermatophyta</taxon>
        <taxon>Magnoliopsida</taxon>
        <taxon>eudicotyledons</taxon>
        <taxon>Gunneridae</taxon>
        <taxon>Pentapetalae</taxon>
        <taxon>asterids</taxon>
        <taxon>campanulids</taxon>
        <taxon>Asterales</taxon>
        <taxon>Asteraceae</taxon>
        <taxon>Asteroideae</taxon>
        <taxon>Heliantheae alliance</taxon>
        <taxon>Millerieae</taxon>
        <taxon>Smallanthus</taxon>
    </lineage>
</organism>
<accession>A0ACB9A4W7</accession>
<protein>
    <submittedName>
        <fullName evidence="1">Uncharacterized protein</fullName>
    </submittedName>
</protein>
<sequence>MSRAPSLLSNSRTAFRFLSDQGRVLEDEERARENLYVKKMEKEKLEKQKQKLEAKEKEQADKEKSEKKPPSSFINIIKTHKPTMAPITTFLCLALVSFTVVQVAVSSDPDILTDYVLPPNTTVIDANYFTYTGVRSIVNATYPSKFTVVKASLKEFPGLLGQSVSYAILEFPVGSINPLHIHPRAAELLFVVAGSLHVGFVDTTNTLFSQKLETGDMFVFPKGLVHFQYNSNSTEPALAVSAFGSASAGTQSIANSVFNSTIYEGILAESFKTTTDVIEKIESGLKS</sequence>
<evidence type="ECO:0000313" key="1">
    <source>
        <dbReference type="EMBL" id="KAI3705262.1"/>
    </source>
</evidence>
<proteinExistence type="predicted"/>
<evidence type="ECO:0000313" key="2">
    <source>
        <dbReference type="Proteomes" id="UP001056120"/>
    </source>
</evidence>
<dbReference type="EMBL" id="CM042042">
    <property type="protein sequence ID" value="KAI3705262.1"/>
    <property type="molecule type" value="Genomic_DNA"/>
</dbReference>
<reference evidence="2" key="1">
    <citation type="journal article" date="2022" name="Mol. Ecol. Resour.">
        <title>The genomes of chicory, endive, great burdock and yacon provide insights into Asteraceae palaeo-polyploidization history and plant inulin production.</title>
        <authorList>
            <person name="Fan W."/>
            <person name="Wang S."/>
            <person name="Wang H."/>
            <person name="Wang A."/>
            <person name="Jiang F."/>
            <person name="Liu H."/>
            <person name="Zhao H."/>
            <person name="Xu D."/>
            <person name="Zhang Y."/>
        </authorList>
    </citation>
    <scope>NUCLEOTIDE SEQUENCE [LARGE SCALE GENOMIC DNA]</scope>
    <source>
        <strain evidence="2">cv. Yunnan</strain>
    </source>
</reference>